<evidence type="ECO:0000256" key="1">
    <source>
        <dbReference type="ARBA" id="ARBA00007785"/>
    </source>
</evidence>
<dbReference type="EMBL" id="SIDB01000009">
    <property type="protein sequence ID" value="KAI3428052.1"/>
    <property type="molecule type" value="Genomic_DNA"/>
</dbReference>
<sequence length="66" mass="7407">MSKSCKGLLKNLVHCLRDSDCVKQDNKTVTECAKEVEECQGLRNAYSACKRGQLDARSRLRGNKGY</sequence>
<dbReference type="GO" id="GO:0033617">
    <property type="term" value="P:mitochondrial respiratory chain complex IV assembly"/>
    <property type="evidence" value="ECO:0007669"/>
    <property type="project" value="TreeGrafter"/>
</dbReference>
<keyword evidence="4" id="KW-1185">Reference proteome</keyword>
<comment type="caution">
    <text evidence="3">The sequence shown here is derived from an EMBL/GenBank/DDBJ whole genome shotgun (WGS) entry which is preliminary data.</text>
</comment>
<dbReference type="GO" id="GO:0005739">
    <property type="term" value="C:mitochondrion"/>
    <property type="evidence" value="ECO:0007669"/>
    <property type="project" value="TreeGrafter"/>
</dbReference>
<dbReference type="OrthoDB" id="282149at2759"/>
<keyword evidence="2" id="KW-1015">Disulfide bond</keyword>
<evidence type="ECO:0000313" key="4">
    <source>
        <dbReference type="Proteomes" id="UP001055712"/>
    </source>
</evidence>
<evidence type="ECO:0000313" key="3">
    <source>
        <dbReference type="EMBL" id="KAI3428052.1"/>
    </source>
</evidence>
<gene>
    <name evidence="3" type="ORF">D9Q98_006437</name>
</gene>
<organism evidence="3 4">
    <name type="scientific">Chlorella vulgaris</name>
    <name type="common">Green alga</name>
    <dbReference type="NCBI Taxonomy" id="3077"/>
    <lineage>
        <taxon>Eukaryota</taxon>
        <taxon>Viridiplantae</taxon>
        <taxon>Chlorophyta</taxon>
        <taxon>core chlorophytes</taxon>
        <taxon>Trebouxiophyceae</taxon>
        <taxon>Chlorellales</taxon>
        <taxon>Chlorellaceae</taxon>
        <taxon>Chlorella clade</taxon>
        <taxon>Chlorella</taxon>
    </lineage>
</organism>
<reference evidence="3" key="2">
    <citation type="submission" date="2020-11" db="EMBL/GenBank/DDBJ databases">
        <authorList>
            <person name="Cecchin M."/>
            <person name="Marcolungo L."/>
            <person name="Rossato M."/>
            <person name="Girolomoni L."/>
            <person name="Cosentino E."/>
            <person name="Cuine S."/>
            <person name="Li-Beisson Y."/>
            <person name="Delledonne M."/>
            <person name="Ballottari M."/>
        </authorList>
    </citation>
    <scope>NUCLEOTIDE SEQUENCE</scope>
    <source>
        <strain evidence="3">211/11P</strain>
        <tissue evidence="3">Whole cell</tissue>
    </source>
</reference>
<accession>A0A9D4YV08</accession>
<evidence type="ECO:0000256" key="2">
    <source>
        <dbReference type="ARBA" id="ARBA00023157"/>
    </source>
</evidence>
<dbReference type="InterPro" id="IPR018793">
    <property type="entry name" value="Cyt_c_oxidase_assmbl_Pet191"/>
</dbReference>
<reference evidence="3" key="1">
    <citation type="journal article" date="2019" name="Plant J.">
        <title>Chlorella vulgaris genome assembly and annotation reveals the molecular basis for metabolic acclimation to high light conditions.</title>
        <authorList>
            <person name="Cecchin M."/>
            <person name="Marcolungo L."/>
            <person name="Rossato M."/>
            <person name="Girolomoni L."/>
            <person name="Cosentino E."/>
            <person name="Cuine S."/>
            <person name="Li-Beisson Y."/>
            <person name="Delledonne M."/>
            <person name="Ballottari M."/>
        </authorList>
    </citation>
    <scope>NUCLEOTIDE SEQUENCE</scope>
    <source>
        <strain evidence="3">211/11P</strain>
    </source>
</reference>
<name>A0A9D4YV08_CHLVU</name>
<dbReference type="AlphaFoldDB" id="A0A9D4YV08"/>
<comment type="similarity">
    <text evidence="1">Belongs to the PET191 family.</text>
</comment>
<dbReference type="Proteomes" id="UP001055712">
    <property type="component" value="Unassembled WGS sequence"/>
</dbReference>
<dbReference type="Pfam" id="PF10203">
    <property type="entry name" value="Pet191_N"/>
    <property type="match status" value="1"/>
</dbReference>
<evidence type="ECO:0008006" key="5">
    <source>
        <dbReference type="Google" id="ProtNLM"/>
    </source>
</evidence>
<dbReference type="PANTHER" id="PTHR28627:SF1">
    <property type="entry name" value="CYTOCHROME C OXIDASE ASSEMBLY FACTOR 5"/>
    <property type="match status" value="1"/>
</dbReference>
<proteinExistence type="inferred from homology"/>
<protein>
    <recommendedName>
        <fullName evidence="5">Cytochrome c oxidase assembly factor 5</fullName>
    </recommendedName>
</protein>
<dbReference type="PANTHER" id="PTHR28627">
    <property type="entry name" value="CYTOCHROME C OXIDASE ASSEMBLY FACTOR 5"/>
    <property type="match status" value="1"/>
</dbReference>